<evidence type="ECO:0000256" key="1">
    <source>
        <dbReference type="SAM" id="Phobius"/>
    </source>
</evidence>
<accession>A0A380HS66</accession>
<dbReference type="RefSeq" id="WP_158262067.1">
    <property type="nucleotide sequence ID" value="NZ_JAJGNQ010000017.1"/>
</dbReference>
<name>A0A380HS66_STASA</name>
<dbReference type="Pfam" id="PF14163">
    <property type="entry name" value="SieB"/>
    <property type="match status" value="1"/>
</dbReference>
<keyword evidence="1" id="KW-1133">Transmembrane helix</keyword>
<keyword evidence="1" id="KW-0472">Membrane</keyword>
<dbReference type="Proteomes" id="UP000254707">
    <property type="component" value="Unassembled WGS sequence"/>
</dbReference>
<evidence type="ECO:0000313" key="2">
    <source>
        <dbReference type="EMBL" id="SUM84962.1"/>
    </source>
</evidence>
<sequence>MDNVSFITKILDYFAKPVNYSVLVSVFLISLVLYSLNLLPKEILINLKIANFLDDFSFIIFLILVSTFFLILVQSIYYISMKINKKIEMRRFKKKRNEIFEDKDCVKLLEEMYRVHPRSINYPTDNYCIKILSQYHFIVLASRSGYMDFSGKEIFPYILQPETVKMIKRRLENQEIQ</sequence>
<organism evidence="2 3">
    <name type="scientific">Staphylococcus saprophyticus</name>
    <dbReference type="NCBI Taxonomy" id="29385"/>
    <lineage>
        <taxon>Bacteria</taxon>
        <taxon>Bacillati</taxon>
        <taxon>Bacillota</taxon>
        <taxon>Bacilli</taxon>
        <taxon>Bacillales</taxon>
        <taxon>Staphylococcaceae</taxon>
        <taxon>Staphylococcus</taxon>
    </lineage>
</organism>
<dbReference type="InterPro" id="IPR025982">
    <property type="entry name" value="SieB"/>
</dbReference>
<protein>
    <recommendedName>
        <fullName evidence="4">Superinfection exclusion protein B</fullName>
    </recommendedName>
</protein>
<dbReference type="AlphaFoldDB" id="A0A380HS66"/>
<gene>
    <name evidence="2" type="ORF">NCTC7688_02777</name>
</gene>
<dbReference type="EMBL" id="UHED01000001">
    <property type="protein sequence ID" value="SUM84962.1"/>
    <property type="molecule type" value="Genomic_DNA"/>
</dbReference>
<evidence type="ECO:0008006" key="4">
    <source>
        <dbReference type="Google" id="ProtNLM"/>
    </source>
</evidence>
<reference evidence="2 3" key="1">
    <citation type="submission" date="2018-06" db="EMBL/GenBank/DDBJ databases">
        <authorList>
            <consortium name="Pathogen Informatics"/>
            <person name="Doyle S."/>
        </authorList>
    </citation>
    <scope>NUCLEOTIDE SEQUENCE [LARGE SCALE GENOMIC DNA]</scope>
    <source>
        <strain evidence="2 3">NCTC7688</strain>
    </source>
</reference>
<feature type="transmembrane region" description="Helical" evidence="1">
    <location>
        <begin position="18"/>
        <end position="36"/>
    </location>
</feature>
<evidence type="ECO:0000313" key="3">
    <source>
        <dbReference type="Proteomes" id="UP000254707"/>
    </source>
</evidence>
<feature type="transmembrane region" description="Helical" evidence="1">
    <location>
        <begin position="56"/>
        <end position="80"/>
    </location>
</feature>
<keyword evidence="1" id="KW-0812">Transmembrane</keyword>
<proteinExistence type="predicted"/>